<sequence length="479" mass="54858">MIMEIIREESSASRPPVLDGKNYSYWKPRMIFFIKTLDGRAWRALVAGYEPPMITVDGVSIQKPEVDWTDAEEQTSVGNAIALNAIFNGVDLKVSEYNERVLDIANESLLLGEKIPDSKIVRKVLCSLSRKFDMKVTAIKEAHDITTLKLDELFGSLFTLEMTISNRENKKGKMITFKSIYEEETLVNQSDNEVNIDESIALLTKQFSKVVRKFKNTNTIESNAQNSNQYRRKDGKNTIRRYNVVSNRRDNDYGKEKEGEGRCFRCRECGVGRYQAECPIFLRRQKKNFRATLSDEDIDNSEDDNGIKAFAVCIIEIDFGDESECFEENYDEELTFEELKVLWKEDSEARAIQKERIQDLMEENEQLMSVISSLKLKSKEVQNDYDQTIKTVKMLNSGTEKLDSILNSGQNSSSKYGLGFDVSVKSIKPTTEIKFVPALVKEETKTVPTTTVVSPPAKTTRWICYYVVKKTISDRFVLN</sequence>
<comment type="caution">
    <text evidence="2">The sequence shown here is derived from an EMBL/GenBank/DDBJ whole genome shotgun (WGS) entry which is preliminary data.</text>
</comment>
<organism evidence="2 3">
    <name type="scientific">Cucumis melo var. makuwa</name>
    <name type="common">Oriental melon</name>
    <dbReference type="NCBI Taxonomy" id="1194695"/>
    <lineage>
        <taxon>Eukaryota</taxon>
        <taxon>Viridiplantae</taxon>
        <taxon>Streptophyta</taxon>
        <taxon>Embryophyta</taxon>
        <taxon>Tracheophyta</taxon>
        <taxon>Spermatophyta</taxon>
        <taxon>Magnoliopsida</taxon>
        <taxon>eudicotyledons</taxon>
        <taxon>Gunneridae</taxon>
        <taxon>Pentapetalae</taxon>
        <taxon>rosids</taxon>
        <taxon>fabids</taxon>
        <taxon>Cucurbitales</taxon>
        <taxon>Cucurbitaceae</taxon>
        <taxon>Benincaseae</taxon>
        <taxon>Cucumis</taxon>
    </lineage>
</organism>
<evidence type="ECO:0000313" key="3">
    <source>
        <dbReference type="Proteomes" id="UP000321947"/>
    </source>
</evidence>
<keyword evidence="1" id="KW-0175">Coiled coil</keyword>
<gene>
    <name evidence="2" type="ORF">E5676_scaffold1610G00200</name>
</gene>
<evidence type="ECO:0000313" key="2">
    <source>
        <dbReference type="EMBL" id="TYK14780.1"/>
    </source>
</evidence>
<proteinExistence type="predicted"/>
<protein>
    <submittedName>
        <fullName evidence="2">Gag-proteinase polyprotein</fullName>
    </submittedName>
</protein>
<evidence type="ECO:0000256" key="1">
    <source>
        <dbReference type="SAM" id="Coils"/>
    </source>
</evidence>
<dbReference type="Proteomes" id="UP000321947">
    <property type="component" value="Unassembled WGS sequence"/>
</dbReference>
<dbReference type="EMBL" id="SSTD01009053">
    <property type="protein sequence ID" value="TYK14780.1"/>
    <property type="molecule type" value="Genomic_DNA"/>
</dbReference>
<feature type="coiled-coil region" evidence="1">
    <location>
        <begin position="350"/>
        <end position="377"/>
    </location>
</feature>
<dbReference type="AlphaFoldDB" id="A0A5D3CTL4"/>
<reference evidence="2 3" key="1">
    <citation type="submission" date="2019-08" db="EMBL/GenBank/DDBJ databases">
        <title>Draft genome sequences of two oriental melons (Cucumis melo L. var makuwa).</title>
        <authorList>
            <person name="Kwon S.-Y."/>
        </authorList>
    </citation>
    <scope>NUCLEOTIDE SEQUENCE [LARGE SCALE GENOMIC DNA]</scope>
    <source>
        <strain evidence="3">cv. Chang Bougi</strain>
        <tissue evidence="2">Leaf</tissue>
    </source>
</reference>
<accession>A0A5D3CTL4</accession>
<name>A0A5D3CTL4_CUCMM</name>